<feature type="binding site" evidence="9">
    <location>
        <position position="9"/>
    </location>
    <ligand>
        <name>Mg(2+)</name>
        <dbReference type="ChEBI" id="CHEBI:18420"/>
    </ligand>
</feature>
<dbReference type="Pfam" id="PF00871">
    <property type="entry name" value="Acetate_kinase"/>
    <property type="match status" value="1"/>
</dbReference>
<comment type="caution">
    <text evidence="9">Lacks conserved residue(s) required for the propagation of feature annotation.</text>
</comment>
<feature type="binding site" evidence="9">
    <location>
        <begin position="282"/>
        <end position="284"/>
    </location>
    <ligand>
        <name>ATP</name>
        <dbReference type="ChEBI" id="CHEBI:30616"/>
    </ligand>
</feature>
<comment type="cofactor">
    <cofactor evidence="9">
        <name>Mg(2+)</name>
        <dbReference type="ChEBI" id="CHEBI:18420"/>
    </cofactor>
    <cofactor evidence="9">
        <name>Mn(2+)</name>
        <dbReference type="ChEBI" id="CHEBI:29035"/>
    </cofactor>
    <text evidence="9">Mg(2+). Can also accept Mn(2+).</text>
</comment>
<evidence type="ECO:0000256" key="9">
    <source>
        <dbReference type="HAMAP-Rule" id="MF_00020"/>
    </source>
</evidence>
<dbReference type="GO" id="GO:0006083">
    <property type="term" value="P:acetate metabolic process"/>
    <property type="evidence" value="ECO:0007669"/>
    <property type="project" value="TreeGrafter"/>
</dbReference>
<comment type="subcellular location">
    <subcellularLocation>
        <location evidence="9">Cytoplasm</location>
    </subcellularLocation>
</comment>
<dbReference type="UniPathway" id="UPA00340">
    <property type="reaction ID" value="UER00458"/>
</dbReference>
<keyword evidence="2 9" id="KW-0963">Cytoplasm</keyword>
<keyword evidence="5 9" id="KW-0547">Nucleotide-binding</keyword>
<dbReference type="PROSITE" id="PS01075">
    <property type="entry name" value="ACETATE_KINASE_1"/>
    <property type="match status" value="1"/>
</dbReference>
<dbReference type="InterPro" id="IPR004372">
    <property type="entry name" value="Ac/propionate_kinase"/>
</dbReference>
<dbReference type="PANTHER" id="PTHR21060:SF21">
    <property type="entry name" value="ACETATE KINASE"/>
    <property type="match status" value="1"/>
</dbReference>
<dbReference type="GO" id="GO:0005524">
    <property type="term" value="F:ATP binding"/>
    <property type="evidence" value="ECO:0007669"/>
    <property type="project" value="UniProtKB-KW"/>
</dbReference>
<dbReference type="GO" id="GO:0006085">
    <property type="term" value="P:acetyl-CoA biosynthetic process"/>
    <property type="evidence" value="ECO:0007669"/>
    <property type="project" value="UniProtKB-UniRule"/>
</dbReference>
<dbReference type="InterPro" id="IPR023865">
    <property type="entry name" value="Aliphatic_acid_kinase_CS"/>
</dbReference>
<keyword evidence="12" id="KW-1185">Reference proteome</keyword>
<dbReference type="Proteomes" id="UP000239724">
    <property type="component" value="Unassembled WGS sequence"/>
</dbReference>
<comment type="subunit">
    <text evidence="9">Homodimer.</text>
</comment>
<gene>
    <name evidence="9" type="primary">ackA</name>
    <name evidence="11" type="ORF">CCS01_19050</name>
</gene>
<dbReference type="EC" id="2.7.2.1" evidence="9"/>
<keyword evidence="4 9" id="KW-0479">Metal-binding</keyword>
<dbReference type="PROSITE" id="PS01076">
    <property type="entry name" value="ACETATE_KINASE_2"/>
    <property type="match status" value="1"/>
</dbReference>
<dbReference type="RefSeq" id="WP_104520405.1">
    <property type="nucleotide sequence ID" value="NZ_NHRY01000209.1"/>
</dbReference>
<keyword evidence="8 9" id="KW-0460">Magnesium</keyword>
<feature type="binding site" evidence="9">
    <location>
        <position position="378"/>
    </location>
    <ligand>
        <name>Mg(2+)</name>
        <dbReference type="ChEBI" id="CHEBI:18420"/>
    </ligand>
</feature>
<comment type="pathway">
    <text evidence="9">Metabolic intermediate biosynthesis; acetyl-CoA biosynthesis; acetyl-CoA from acetate: step 1/2.</text>
</comment>
<dbReference type="AlphaFoldDB" id="A0A2S6N7G4"/>
<evidence type="ECO:0000256" key="3">
    <source>
        <dbReference type="ARBA" id="ARBA00022679"/>
    </source>
</evidence>
<name>A0A2S6N7G4_RHOGL</name>
<dbReference type="HAMAP" id="MF_00020">
    <property type="entry name" value="Acetate_kinase"/>
    <property type="match status" value="1"/>
</dbReference>
<evidence type="ECO:0000256" key="6">
    <source>
        <dbReference type="ARBA" id="ARBA00022777"/>
    </source>
</evidence>
<dbReference type="InterPro" id="IPR000890">
    <property type="entry name" value="Aliphatic_acid_kin_short-chain"/>
</dbReference>
<evidence type="ECO:0000256" key="2">
    <source>
        <dbReference type="ARBA" id="ARBA00022490"/>
    </source>
</evidence>
<keyword evidence="3 9" id="KW-0808">Transferase</keyword>
<dbReference type="PIRSF" id="PIRSF000722">
    <property type="entry name" value="Acetate_prop_kin"/>
    <property type="match status" value="1"/>
</dbReference>
<protein>
    <recommendedName>
        <fullName evidence="9">Acetate kinase</fullName>
        <ecNumber evidence="9">2.7.2.1</ecNumber>
    </recommendedName>
    <alternativeName>
        <fullName evidence="9">Acetokinase</fullName>
    </alternativeName>
</protein>
<feature type="binding site" evidence="9">
    <location>
        <position position="92"/>
    </location>
    <ligand>
        <name>substrate</name>
    </ligand>
</feature>
<evidence type="ECO:0000256" key="7">
    <source>
        <dbReference type="ARBA" id="ARBA00022840"/>
    </source>
</evidence>
<evidence type="ECO:0000256" key="10">
    <source>
        <dbReference type="RuleBase" id="RU003835"/>
    </source>
</evidence>
<evidence type="ECO:0000256" key="5">
    <source>
        <dbReference type="ARBA" id="ARBA00022741"/>
    </source>
</evidence>
<proteinExistence type="inferred from homology"/>
<dbReference type="SUPFAM" id="SSF53067">
    <property type="entry name" value="Actin-like ATPase domain"/>
    <property type="match status" value="2"/>
</dbReference>
<feature type="binding site" evidence="9">
    <location>
        <begin position="207"/>
        <end position="211"/>
    </location>
    <ligand>
        <name>ATP</name>
        <dbReference type="ChEBI" id="CHEBI:30616"/>
    </ligand>
</feature>
<evidence type="ECO:0000313" key="11">
    <source>
        <dbReference type="EMBL" id="PPQ30549.1"/>
    </source>
</evidence>
<comment type="caution">
    <text evidence="11">The sequence shown here is derived from an EMBL/GenBank/DDBJ whole genome shotgun (WGS) entry which is preliminary data.</text>
</comment>
<keyword evidence="6 9" id="KW-0418">Kinase</keyword>
<dbReference type="EMBL" id="NHRY01000209">
    <property type="protein sequence ID" value="PPQ30549.1"/>
    <property type="molecule type" value="Genomic_DNA"/>
</dbReference>
<accession>A0A2S6N7G4</accession>
<sequence length="407" mass="43276">MDDAILVINAGSSSVKFAVAEAGDHAVTTLVKGKLTRLDQAPHFTATTDAGEVVADTFWEPTGGRQEILFGKLVDWLDHHLDGHTLLAAGHRVVHGGTRFTAPVVVTPRVLDDLADLIPLAPLHQPHNLEAIRAMAAAHPHLPQVACFDTAFHAGHSDAAMRFALPRALHEDGVRRYGFHGLSYEFIARQMARVAPDLARGRVVVAHLGNGASLCAMFNGRSVDSTMGFTALDGLPMGTRTGSIDAGVILYLLDQGMGHETLQHLLYEQSGLLGLSGGIGSDMRTLLGSGRLEAAQAVDYFVYRTVRDIGAMAACLGGLDGLVFTAGIGERSAEIRARIGRGCAWLGIDIDPVANARGTGCISGAMSRAAAWVIPTDEEQMIALHAIEALKTAASDDRISKEEFFHV</sequence>
<feature type="site" description="Transition state stabilizer" evidence="9">
    <location>
        <position position="180"/>
    </location>
</feature>
<reference evidence="11 12" key="1">
    <citation type="journal article" date="2018" name="Arch. Microbiol.">
        <title>New insights into the metabolic potential of the phototrophic purple bacterium Rhodopila globiformis DSM 161(T) from its draft genome sequence and evidence for a vanadium-dependent nitrogenase.</title>
        <authorList>
            <person name="Imhoff J.F."/>
            <person name="Rahn T."/>
            <person name="Kunzel S."/>
            <person name="Neulinger S.C."/>
        </authorList>
    </citation>
    <scope>NUCLEOTIDE SEQUENCE [LARGE SCALE GENOMIC DNA]</scope>
    <source>
        <strain evidence="11 12">DSM 161</strain>
    </source>
</reference>
<evidence type="ECO:0000256" key="1">
    <source>
        <dbReference type="ARBA" id="ARBA00008748"/>
    </source>
</evidence>
<dbReference type="InterPro" id="IPR043129">
    <property type="entry name" value="ATPase_NBD"/>
</dbReference>
<dbReference type="PRINTS" id="PR00471">
    <property type="entry name" value="ACETATEKNASE"/>
</dbReference>
<feature type="binding site" evidence="9">
    <location>
        <position position="16"/>
    </location>
    <ligand>
        <name>ATP</name>
        <dbReference type="ChEBI" id="CHEBI:30616"/>
    </ligand>
</feature>
<dbReference type="GO" id="GO:0008776">
    <property type="term" value="F:acetate kinase activity"/>
    <property type="evidence" value="ECO:0007669"/>
    <property type="project" value="UniProtKB-UniRule"/>
</dbReference>
<comment type="catalytic activity">
    <reaction evidence="9">
        <text>acetate + ATP = acetyl phosphate + ADP</text>
        <dbReference type="Rhea" id="RHEA:11352"/>
        <dbReference type="ChEBI" id="CHEBI:22191"/>
        <dbReference type="ChEBI" id="CHEBI:30089"/>
        <dbReference type="ChEBI" id="CHEBI:30616"/>
        <dbReference type="ChEBI" id="CHEBI:456216"/>
        <dbReference type="EC" id="2.7.2.1"/>
    </reaction>
</comment>
<dbReference type="GO" id="GO:0005829">
    <property type="term" value="C:cytosol"/>
    <property type="evidence" value="ECO:0007669"/>
    <property type="project" value="TreeGrafter"/>
</dbReference>
<feature type="site" description="Transition state stabilizer" evidence="9">
    <location>
        <position position="240"/>
    </location>
</feature>
<organism evidence="11 12">
    <name type="scientific">Rhodopila globiformis</name>
    <name type="common">Rhodopseudomonas globiformis</name>
    <dbReference type="NCBI Taxonomy" id="1071"/>
    <lineage>
        <taxon>Bacteria</taxon>
        <taxon>Pseudomonadati</taxon>
        <taxon>Pseudomonadota</taxon>
        <taxon>Alphaproteobacteria</taxon>
        <taxon>Acetobacterales</taxon>
        <taxon>Acetobacteraceae</taxon>
        <taxon>Rhodopila</taxon>
    </lineage>
</organism>
<dbReference type="Gene3D" id="3.30.420.40">
    <property type="match status" value="2"/>
</dbReference>
<evidence type="ECO:0000313" key="12">
    <source>
        <dbReference type="Proteomes" id="UP000239724"/>
    </source>
</evidence>
<keyword evidence="7 9" id="KW-0067">ATP-binding</keyword>
<dbReference type="PANTHER" id="PTHR21060">
    <property type="entry name" value="ACETATE KINASE"/>
    <property type="match status" value="1"/>
</dbReference>
<dbReference type="GO" id="GO:0000287">
    <property type="term" value="F:magnesium ion binding"/>
    <property type="evidence" value="ECO:0007669"/>
    <property type="project" value="UniProtKB-UniRule"/>
</dbReference>
<feature type="active site" description="Proton donor/acceptor" evidence="9">
    <location>
        <position position="149"/>
    </location>
</feature>
<dbReference type="NCBIfam" id="TIGR00016">
    <property type="entry name" value="ackA"/>
    <property type="match status" value="1"/>
</dbReference>
<comment type="function">
    <text evidence="9">Catalyzes the formation of acetyl phosphate from acetate and ATP. Can also catalyze the reverse reaction.</text>
</comment>
<dbReference type="OrthoDB" id="9802453at2"/>
<evidence type="ECO:0000256" key="8">
    <source>
        <dbReference type="ARBA" id="ARBA00022842"/>
    </source>
</evidence>
<comment type="similarity">
    <text evidence="1 9 10">Belongs to the acetokinase family.</text>
</comment>
<evidence type="ECO:0000256" key="4">
    <source>
        <dbReference type="ARBA" id="ARBA00022723"/>
    </source>
</evidence>